<keyword evidence="2" id="KW-1185">Reference proteome</keyword>
<dbReference type="EMBL" id="AGSN01000247">
    <property type="protein sequence ID" value="EHH03019.1"/>
    <property type="molecule type" value="Genomic_DNA"/>
</dbReference>
<evidence type="ECO:0000313" key="1">
    <source>
        <dbReference type="EMBL" id="EHH03019.1"/>
    </source>
</evidence>
<sequence length="35" mass="3935">MRAEHPNLVGFKEFGGPEDLRYAAETSPAVTTTWR</sequence>
<accession>G6YLA3</accession>
<reference evidence="1 2" key="1">
    <citation type="journal article" date="2012" name="J. Bacteriol.">
        <title>Draft Genome Sequence of Plant Growth-Promoting Rhizobium Mesorhizobium amorphae, Isolated from Zinc-Lead Mine Tailings.</title>
        <authorList>
            <person name="Hao X."/>
            <person name="Lin Y."/>
            <person name="Johnstone L."/>
            <person name="Baltrus D.A."/>
            <person name="Miller S.J."/>
            <person name="Wei G."/>
            <person name="Rensing C."/>
        </authorList>
    </citation>
    <scope>NUCLEOTIDE SEQUENCE [LARGE SCALE GENOMIC DNA]</scope>
    <source>
        <strain evidence="1 2">CCNWGS0123</strain>
    </source>
</reference>
<protein>
    <submittedName>
        <fullName evidence="1">Dihydrodipicolinate synthetase</fullName>
    </submittedName>
</protein>
<dbReference type="Proteomes" id="UP000002949">
    <property type="component" value="Unassembled WGS sequence"/>
</dbReference>
<organism evidence="1 2">
    <name type="scientific">Mesorhizobium amorphae CCNWGS0123</name>
    <dbReference type="NCBI Taxonomy" id="1082933"/>
    <lineage>
        <taxon>Bacteria</taxon>
        <taxon>Pseudomonadati</taxon>
        <taxon>Pseudomonadota</taxon>
        <taxon>Alphaproteobacteria</taxon>
        <taxon>Hyphomicrobiales</taxon>
        <taxon>Phyllobacteriaceae</taxon>
        <taxon>Mesorhizobium</taxon>
    </lineage>
</organism>
<name>G6YLA3_9HYPH</name>
<proteinExistence type="predicted"/>
<dbReference type="AlphaFoldDB" id="G6YLA3"/>
<evidence type="ECO:0000313" key="2">
    <source>
        <dbReference type="Proteomes" id="UP000002949"/>
    </source>
</evidence>
<gene>
    <name evidence="1" type="ORF">MEA186_33944</name>
</gene>